<proteinExistence type="predicted"/>
<dbReference type="InterPro" id="IPR006524">
    <property type="entry name" value="ArpU-like"/>
</dbReference>
<evidence type="ECO:0008006" key="3">
    <source>
        <dbReference type="Google" id="ProtNLM"/>
    </source>
</evidence>
<name>A0ABP3FE14_9BACI</name>
<gene>
    <name evidence="1" type="ORF">GCM10008967_00220</name>
</gene>
<reference evidence="2" key="1">
    <citation type="journal article" date="2019" name="Int. J. Syst. Evol. Microbiol.">
        <title>The Global Catalogue of Microorganisms (GCM) 10K type strain sequencing project: providing services to taxonomists for standard genome sequencing and annotation.</title>
        <authorList>
            <consortium name="The Broad Institute Genomics Platform"/>
            <consortium name="The Broad Institute Genome Sequencing Center for Infectious Disease"/>
            <person name="Wu L."/>
            <person name="Ma J."/>
        </authorList>
    </citation>
    <scope>NUCLEOTIDE SEQUENCE [LARGE SCALE GENOMIC DNA]</scope>
    <source>
        <strain evidence="2">JCM 9731</strain>
    </source>
</reference>
<dbReference type="RefSeq" id="WP_343795235.1">
    <property type="nucleotide sequence ID" value="NZ_BAAADJ010000001.1"/>
</dbReference>
<organism evidence="1 2">
    <name type="scientific">Bacillus carboniphilus</name>
    <dbReference type="NCBI Taxonomy" id="86663"/>
    <lineage>
        <taxon>Bacteria</taxon>
        <taxon>Bacillati</taxon>
        <taxon>Bacillota</taxon>
        <taxon>Bacilli</taxon>
        <taxon>Bacillales</taxon>
        <taxon>Bacillaceae</taxon>
        <taxon>Bacillus</taxon>
    </lineage>
</organism>
<keyword evidence="2" id="KW-1185">Reference proteome</keyword>
<comment type="caution">
    <text evidence="1">The sequence shown here is derived from an EMBL/GenBank/DDBJ whole genome shotgun (WGS) entry which is preliminary data.</text>
</comment>
<protein>
    <recommendedName>
        <fullName evidence="3">ArpU family transcriptional regulator</fullName>
    </recommendedName>
</protein>
<sequence length="127" mass="14859">MVYSQLCLFNEIDEKQVRSIVIKELKQYRALKIHLENKKEQKDKGIANLFPSLRDSSEEAALKVRQIEKALYGLLDDSERAIVEKKYLNNNPQNDLVIMEELCLKKDPYYRKKRYAIQTIATALAII</sequence>
<dbReference type="NCBIfam" id="TIGR01637">
    <property type="entry name" value="phage_arpU"/>
    <property type="match status" value="1"/>
</dbReference>
<dbReference type="EMBL" id="BAAADJ010000001">
    <property type="protein sequence ID" value="GAA0313690.1"/>
    <property type="molecule type" value="Genomic_DNA"/>
</dbReference>
<evidence type="ECO:0000313" key="2">
    <source>
        <dbReference type="Proteomes" id="UP001500782"/>
    </source>
</evidence>
<dbReference type="Proteomes" id="UP001500782">
    <property type="component" value="Unassembled WGS sequence"/>
</dbReference>
<accession>A0ABP3FE14</accession>
<evidence type="ECO:0000313" key="1">
    <source>
        <dbReference type="EMBL" id="GAA0313690.1"/>
    </source>
</evidence>